<evidence type="ECO:0000256" key="2">
    <source>
        <dbReference type="ARBA" id="ARBA00011955"/>
    </source>
</evidence>
<dbReference type="Gene3D" id="3.10.520.10">
    <property type="entry name" value="ApbE-like domains"/>
    <property type="match status" value="1"/>
</dbReference>
<evidence type="ECO:0000256" key="6">
    <source>
        <dbReference type="ARBA" id="ARBA00022723"/>
    </source>
</evidence>
<feature type="binding site" evidence="12">
    <location>
        <position position="277"/>
    </location>
    <ligand>
        <name>Mg(2+)</name>
        <dbReference type="ChEBI" id="CHEBI:18420"/>
    </ligand>
</feature>
<dbReference type="EC" id="2.7.1.180" evidence="2 11"/>
<keyword evidence="4 11" id="KW-0285">Flavoprotein</keyword>
<dbReference type="OrthoDB" id="9778595at2"/>
<evidence type="ECO:0000256" key="3">
    <source>
        <dbReference type="ARBA" id="ARBA00016337"/>
    </source>
</evidence>
<comment type="similarity">
    <text evidence="1 11">Belongs to the ApbE family.</text>
</comment>
<protein>
    <recommendedName>
        <fullName evidence="3 11">FAD:protein FMN transferase</fullName>
        <ecNumber evidence="2 11">2.7.1.180</ecNumber>
    </recommendedName>
    <alternativeName>
        <fullName evidence="9 11">Flavin transferase</fullName>
    </alternativeName>
</protein>
<keyword evidence="6 11" id="KW-0479">Metal-binding</keyword>
<proteinExistence type="inferred from homology"/>
<dbReference type="PANTHER" id="PTHR30040:SF2">
    <property type="entry name" value="FAD:PROTEIN FMN TRANSFERASE"/>
    <property type="match status" value="1"/>
</dbReference>
<dbReference type="Proteomes" id="UP000199527">
    <property type="component" value="Unassembled WGS sequence"/>
</dbReference>
<name>A0A1G8N741_9GAMM</name>
<dbReference type="GO" id="GO:0016740">
    <property type="term" value="F:transferase activity"/>
    <property type="evidence" value="ECO:0007669"/>
    <property type="project" value="UniProtKB-UniRule"/>
</dbReference>
<evidence type="ECO:0000256" key="4">
    <source>
        <dbReference type="ARBA" id="ARBA00022630"/>
    </source>
</evidence>
<reference evidence="14" key="1">
    <citation type="submission" date="2016-10" db="EMBL/GenBank/DDBJ databases">
        <authorList>
            <person name="Varghese N."/>
            <person name="Submissions S."/>
        </authorList>
    </citation>
    <scope>NUCLEOTIDE SEQUENCE [LARGE SCALE GENOMIC DNA]</scope>
    <source>
        <strain evidence="14">DSM 23317</strain>
    </source>
</reference>
<evidence type="ECO:0000256" key="10">
    <source>
        <dbReference type="ARBA" id="ARBA00048540"/>
    </source>
</evidence>
<evidence type="ECO:0000313" key="13">
    <source>
        <dbReference type="EMBL" id="SDI75953.1"/>
    </source>
</evidence>
<dbReference type="PIRSF" id="PIRSF006268">
    <property type="entry name" value="ApbE"/>
    <property type="match status" value="1"/>
</dbReference>
<evidence type="ECO:0000256" key="9">
    <source>
        <dbReference type="ARBA" id="ARBA00031306"/>
    </source>
</evidence>
<dbReference type="SUPFAM" id="SSF143631">
    <property type="entry name" value="ApbE-like"/>
    <property type="match status" value="1"/>
</dbReference>
<dbReference type="PANTHER" id="PTHR30040">
    <property type="entry name" value="THIAMINE BIOSYNTHESIS LIPOPROTEIN APBE"/>
    <property type="match status" value="1"/>
</dbReference>
<sequence>MSAAGKTPLELTRQSQAGHFRGHFEAMACRCELLIRTENQAEAKAILTMAASEALRIQHKFSRYNRQGMCHRINLSQGQAVAIDAETHALLTLADTAYTLSQGLFDISSGILGRLWRFDDDQAAPSPQQVADLLPLVGWHQVQLDTGSITLPLGMQLDFGGLGKEYAVDRCVALIQYAYPGVEVLVNFGGDVAISAEPTRPWEVGVSHHVTPDAPYTRLSLSRGAIATSGDSERFLIVQGQRLSHILNPNTGWPVANAAASVTVQAERCIDAGLLATLAMLQGEHAEAFLAAQQVRHWVQRR</sequence>
<comment type="cofactor">
    <cofactor evidence="12">
        <name>Mg(2+)</name>
        <dbReference type="ChEBI" id="CHEBI:18420"/>
    </cofactor>
    <cofactor evidence="12">
        <name>Mn(2+)</name>
        <dbReference type="ChEBI" id="CHEBI:29035"/>
    </cofactor>
    <text evidence="12">Magnesium. Can also use manganese.</text>
</comment>
<dbReference type="AlphaFoldDB" id="A0A1G8N741"/>
<dbReference type="GO" id="GO:0046872">
    <property type="term" value="F:metal ion binding"/>
    <property type="evidence" value="ECO:0007669"/>
    <property type="project" value="UniProtKB-UniRule"/>
</dbReference>
<feature type="binding site" evidence="12">
    <location>
        <position position="161"/>
    </location>
    <ligand>
        <name>Mg(2+)</name>
        <dbReference type="ChEBI" id="CHEBI:18420"/>
    </ligand>
</feature>
<dbReference type="InterPro" id="IPR003374">
    <property type="entry name" value="ApbE-like_sf"/>
</dbReference>
<dbReference type="InterPro" id="IPR024932">
    <property type="entry name" value="ApbE"/>
</dbReference>
<comment type="catalytic activity">
    <reaction evidence="10 11">
        <text>L-threonyl-[protein] + FAD = FMN-L-threonyl-[protein] + AMP + H(+)</text>
        <dbReference type="Rhea" id="RHEA:36847"/>
        <dbReference type="Rhea" id="RHEA-COMP:11060"/>
        <dbReference type="Rhea" id="RHEA-COMP:11061"/>
        <dbReference type="ChEBI" id="CHEBI:15378"/>
        <dbReference type="ChEBI" id="CHEBI:30013"/>
        <dbReference type="ChEBI" id="CHEBI:57692"/>
        <dbReference type="ChEBI" id="CHEBI:74257"/>
        <dbReference type="ChEBI" id="CHEBI:456215"/>
        <dbReference type="EC" id="2.7.1.180"/>
    </reaction>
</comment>
<keyword evidence="13" id="KW-0449">Lipoprotein</keyword>
<keyword evidence="14" id="KW-1185">Reference proteome</keyword>
<dbReference type="RefSeq" id="WP_090362769.1">
    <property type="nucleotide sequence ID" value="NZ_FNEM01000003.1"/>
</dbReference>
<keyword evidence="7 11" id="KW-0274">FAD</keyword>
<evidence type="ECO:0000256" key="1">
    <source>
        <dbReference type="ARBA" id="ARBA00008282"/>
    </source>
</evidence>
<dbReference type="Pfam" id="PF02424">
    <property type="entry name" value="ApbE"/>
    <property type="match status" value="1"/>
</dbReference>
<keyword evidence="8 11" id="KW-0460">Magnesium</keyword>
<evidence type="ECO:0000256" key="8">
    <source>
        <dbReference type="ARBA" id="ARBA00022842"/>
    </source>
</evidence>
<organism evidence="13 14">
    <name type="scientific">Ferrimonas sediminum</name>
    <dbReference type="NCBI Taxonomy" id="718193"/>
    <lineage>
        <taxon>Bacteria</taxon>
        <taxon>Pseudomonadati</taxon>
        <taxon>Pseudomonadota</taxon>
        <taxon>Gammaproteobacteria</taxon>
        <taxon>Alteromonadales</taxon>
        <taxon>Ferrimonadaceae</taxon>
        <taxon>Ferrimonas</taxon>
    </lineage>
</organism>
<evidence type="ECO:0000256" key="12">
    <source>
        <dbReference type="PIRSR" id="PIRSR006268-2"/>
    </source>
</evidence>
<evidence type="ECO:0000313" key="14">
    <source>
        <dbReference type="Proteomes" id="UP000199527"/>
    </source>
</evidence>
<evidence type="ECO:0000256" key="11">
    <source>
        <dbReference type="PIRNR" id="PIRNR006268"/>
    </source>
</evidence>
<evidence type="ECO:0000256" key="7">
    <source>
        <dbReference type="ARBA" id="ARBA00022827"/>
    </source>
</evidence>
<dbReference type="EMBL" id="FNEM01000003">
    <property type="protein sequence ID" value="SDI75953.1"/>
    <property type="molecule type" value="Genomic_DNA"/>
</dbReference>
<evidence type="ECO:0000256" key="5">
    <source>
        <dbReference type="ARBA" id="ARBA00022679"/>
    </source>
</evidence>
<gene>
    <name evidence="13" type="ORF">SAMN04488540_10337</name>
</gene>
<accession>A0A1G8N741</accession>
<keyword evidence="5 11" id="KW-0808">Transferase</keyword>